<protein>
    <submittedName>
        <fullName evidence="1">Uncharacterized protein</fullName>
    </submittedName>
</protein>
<evidence type="ECO:0000313" key="1">
    <source>
        <dbReference type="EMBL" id="MEC0240811.1"/>
    </source>
</evidence>
<keyword evidence="2" id="KW-1185">Reference proteome</keyword>
<gene>
    <name evidence="1" type="ORF">P4H66_13225</name>
</gene>
<sequence>MREILSGKKITKEQYDLYLELVEKEKSEVSVDESTSTGVSIMASNVNPKNCTVDVGKNYCFRIDSANTSTGEPYHVAFSKLGNQLTVSATTFTTQRLSIPRFSPKAARFVSDERIRP</sequence>
<evidence type="ECO:0000313" key="2">
    <source>
        <dbReference type="Proteomes" id="UP001344632"/>
    </source>
</evidence>
<comment type="caution">
    <text evidence="1">The sequence shown here is derived from an EMBL/GenBank/DDBJ whole genome shotgun (WGS) entry which is preliminary data.</text>
</comment>
<accession>A0ABU6GM27</accession>
<dbReference type="Proteomes" id="UP001344632">
    <property type="component" value="Unassembled WGS sequence"/>
</dbReference>
<proteinExistence type="predicted"/>
<name>A0ABU6GM27_9BACL</name>
<dbReference type="RefSeq" id="WP_326088570.1">
    <property type="nucleotide sequence ID" value="NZ_JARLKZ010000008.1"/>
</dbReference>
<dbReference type="EMBL" id="JARLKZ010000008">
    <property type="protein sequence ID" value="MEC0240811.1"/>
    <property type="molecule type" value="Genomic_DNA"/>
</dbReference>
<organism evidence="1 2">
    <name type="scientific">Paenibacillus dokdonensis</name>
    <dbReference type="NCBI Taxonomy" id="2567944"/>
    <lineage>
        <taxon>Bacteria</taxon>
        <taxon>Bacillati</taxon>
        <taxon>Bacillota</taxon>
        <taxon>Bacilli</taxon>
        <taxon>Bacillales</taxon>
        <taxon>Paenibacillaceae</taxon>
        <taxon>Paenibacillus</taxon>
    </lineage>
</organism>
<reference evidence="1 2" key="1">
    <citation type="submission" date="2023-03" db="EMBL/GenBank/DDBJ databases">
        <title>Bacillus Genome Sequencing.</title>
        <authorList>
            <person name="Dunlap C."/>
        </authorList>
    </citation>
    <scope>NUCLEOTIDE SEQUENCE [LARGE SCALE GENOMIC DNA]</scope>
    <source>
        <strain evidence="1 2">BD-525</strain>
    </source>
</reference>